<dbReference type="GeneID" id="106807036"/>
<dbReference type="InterPro" id="IPR015590">
    <property type="entry name" value="Aldehyde_DH_dom"/>
</dbReference>
<evidence type="ECO:0000256" key="5">
    <source>
        <dbReference type="RuleBase" id="RU003345"/>
    </source>
</evidence>
<dbReference type="InterPro" id="IPR016163">
    <property type="entry name" value="Ald_DH_C"/>
</dbReference>
<dbReference type="InterPro" id="IPR016160">
    <property type="entry name" value="Ald_DH_CS_CYS"/>
</dbReference>
<keyword evidence="7" id="KW-1185">Reference proteome</keyword>
<dbReference type="PANTHER" id="PTHR43720">
    <property type="entry name" value="2-AMINOMUCONIC SEMIALDEHYDE DEHYDROGENASE"/>
    <property type="match status" value="1"/>
</dbReference>
<dbReference type="Gene3D" id="3.40.605.10">
    <property type="entry name" value="Aldehyde Dehydrogenase, Chain A, domain 1"/>
    <property type="match status" value="1"/>
</dbReference>
<evidence type="ECO:0000259" key="6">
    <source>
        <dbReference type="Pfam" id="PF00171"/>
    </source>
</evidence>
<comment type="similarity">
    <text evidence="1 5">Belongs to the aldehyde dehydrogenase family.</text>
</comment>
<evidence type="ECO:0000256" key="3">
    <source>
        <dbReference type="ARBA" id="ARBA00023027"/>
    </source>
</evidence>
<organism evidence="7 8">
    <name type="scientific">Priapulus caudatus</name>
    <name type="common">Priapulid worm</name>
    <dbReference type="NCBI Taxonomy" id="37621"/>
    <lineage>
        <taxon>Eukaryota</taxon>
        <taxon>Metazoa</taxon>
        <taxon>Ecdysozoa</taxon>
        <taxon>Scalidophora</taxon>
        <taxon>Priapulida</taxon>
        <taxon>Priapulimorpha</taxon>
        <taxon>Priapulimorphida</taxon>
        <taxon>Priapulidae</taxon>
        <taxon>Priapulus</taxon>
    </lineage>
</organism>
<evidence type="ECO:0000256" key="1">
    <source>
        <dbReference type="ARBA" id="ARBA00009986"/>
    </source>
</evidence>
<dbReference type="InterPro" id="IPR029510">
    <property type="entry name" value="Ald_DH_CS_GLU"/>
</dbReference>
<keyword evidence="2 5" id="KW-0560">Oxidoreductase</keyword>
<protein>
    <submittedName>
        <fullName evidence="8">Aldehyde dehydrogenase family 8 member A1-like</fullName>
    </submittedName>
</protein>
<evidence type="ECO:0000313" key="8">
    <source>
        <dbReference type="RefSeq" id="XP_014664737.1"/>
    </source>
</evidence>
<dbReference type="InterPro" id="IPR016162">
    <property type="entry name" value="Ald_DH_N"/>
</dbReference>
<dbReference type="PROSITE" id="PS00687">
    <property type="entry name" value="ALDEHYDE_DEHYDR_GLU"/>
    <property type="match status" value="1"/>
</dbReference>
<feature type="active site" evidence="4">
    <location>
        <position position="117"/>
    </location>
</feature>
<name>A0ABM1DXR6_PRICU</name>
<evidence type="ECO:0000256" key="4">
    <source>
        <dbReference type="PROSITE-ProRule" id="PRU10007"/>
    </source>
</evidence>
<dbReference type="InterPro" id="IPR016161">
    <property type="entry name" value="Ald_DH/histidinol_DH"/>
</dbReference>
<dbReference type="PANTHER" id="PTHR43720:SF2">
    <property type="entry name" value="2-AMINOMUCONIC SEMIALDEHYDE DEHYDROGENASE"/>
    <property type="match status" value="1"/>
</dbReference>
<dbReference type="Gene3D" id="3.40.309.10">
    <property type="entry name" value="Aldehyde Dehydrogenase, Chain A, domain 2"/>
    <property type="match status" value="1"/>
</dbReference>
<dbReference type="Pfam" id="PF00171">
    <property type="entry name" value="Aldedh"/>
    <property type="match status" value="1"/>
</dbReference>
<dbReference type="RefSeq" id="XP_014664737.1">
    <property type="nucleotide sequence ID" value="XM_014809251.1"/>
</dbReference>
<proteinExistence type="inferred from homology"/>
<keyword evidence="3" id="KW-0520">NAD</keyword>
<dbReference type="Proteomes" id="UP000695022">
    <property type="component" value="Unplaced"/>
</dbReference>
<feature type="domain" description="Aldehyde dehydrogenase" evidence="6">
    <location>
        <begin position="2"/>
        <end position="305"/>
    </location>
</feature>
<reference evidence="8" key="1">
    <citation type="submission" date="2025-08" db="UniProtKB">
        <authorList>
            <consortium name="RefSeq"/>
        </authorList>
    </citation>
    <scope>IDENTIFICATION</scope>
</reference>
<dbReference type="SUPFAM" id="SSF53720">
    <property type="entry name" value="ALDH-like"/>
    <property type="match status" value="1"/>
</dbReference>
<gene>
    <name evidence="8" type="primary">LOC106807036</name>
</gene>
<evidence type="ECO:0000313" key="7">
    <source>
        <dbReference type="Proteomes" id="UP000695022"/>
    </source>
</evidence>
<evidence type="ECO:0000256" key="2">
    <source>
        <dbReference type="ARBA" id="ARBA00023002"/>
    </source>
</evidence>
<accession>A0ABM1DXR6</accession>
<dbReference type="PROSITE" id="PS00070">
    <property type="entry name" value="ALDEHYDE_DEHYDR_CYS"/>
    <property type="match status" value="1"/>
</dbReference>
<sequence length="335" mass="35940">MSYATRQASGVAGIITPWNLPMYLLTFKIAPALAAGNTVVAKPSEITSATAWMLCKVFEEAELPAGVVNMVFGSGAKAGEAIVKHPGIRMISFTGSGPVGARITEASSHFWKKVSLELGGKNAGIVFDDVNMDACVEGLIRGSFTNQGEICLCTSRIFVQTGIFHSFLEKFVKATRNIKVGDPKDPNTKMGPLVSIGHLAKVKSYVAAAKADGATIQCGEGVDPLELPPGNEGYYMRPTVITNIADTHQCMQDEIFGPVTCIVPFEAEEEASGVDVLMSAALRGMTSIITGKDLNQRLNAAYRLHPITVVAADFYSNSAKDIQELSDYWRQPEKT</sequence>